<dbReference type="Gene3D" id="3.40.630.10">
    <property type="entry name" value="Zn peptidases"/>
    <property type="match status" value="1"/>
</dbReference>
<evidence type="ECO:0000256" key="1">
    <source>
        <dbReference type="SAM" id="MobiDB-lite"/>
    </source>
</evidence>
<sequence>MEIKDRIYRYMKELVAIPSVSDTEYEGAAADYIEAELNAQPYFAAHPQMAGSYALKGDHLKRTTPYGLIKGSTGRTIILTGHYDVVDTREYGSFESFAYDVEAWKRAGKSQLEALAAMLPREAREDLESGEWLFGRGVNDMKGGLAIAMALMDWYGRLMLEHPQLPGCLLFAAVADEEAYSAGMRGSIPLFTGLLQEYGLEYACLLDLEPSFNEEGKQQVYIGSVGKTMPAVLVQGAKAHVVNCFHGLNAVGVLAEMFMRTELAPEFSEQYEGEPCPPPTWFNLRDRKEGYDVSVPLRAAGYMSMLGFNKTADSVMARLKEIGRESFSSYLKRMEAQEACVKSGDILPMVDMDRCVMEYGQLVDVCHKRHGEEAGKWFRDLYETAQARIRSGEWNYPKATLEIMDAVLTYSEITAPLMVISFAPPYYPAYHSDRIPDGAGRDSAEGSAGGVRTGGGESTGGGSIGREGAGGESTRGGSTGRGSALYEILAASAETVCGIPLGRRNYCCGISDLSYCAGPDRAELQSYAANTPLWGGMYHMDLDAMAGFQVPALLFGPVGKDAHQMSERVNARSLLEEVPGILQYFIEQVFANGTQM</sequence>
<dbReference type="PANTHER" id="PTHR43808:SF27">
    <property type="entry name" value="PROTEIN ROCB"/>
    <property type="match status" value="1"/>
</dbReference>
<dbReference type="Proteomes" id="UP000708338">
    <property type="component" value="Unassembled WGS sequence"/>
</dbReference>
<dbReference type="EMBL" id="WQPS01000014">
    <property type="protein sequence ID" value="MBT9810700.1"/>
    <property type="molecule type" value="Genomic_DNA"/>
</dbReference>
<name>A0AA41K6F7_9FIRM</name>
<evidence type="ECO:0000313" key="3">
    <source>
        <dbReference type="Proteomes" id="UP000708338"/>
    </source>
</evidence>
<gene>
    <name evidence="2" type="ORF">GPL26_13770</name>
</gene>
<reference evidence="2" key="1">
    <citation type="journal article" date="2021" name="Gut Microbes">
        <title>A synthetic consortium of 100 gut commensals modulates the composition and function in a colon model of the microbiome of elderly subjects.</title>
        <authorList>
            <person name="Perez M."/>
            <person name="Ntemiri A."/>
            <person name="Tan H."/>
            <person name="Harris H.M.B."/>
            <person name="Roager H.M."/>
            <person name="Ribiere C."/>
            <person name="O'Toole P.W."/>
        </authorList>
    </citation>
    <scope>NUCLEOTIDE SEQUENCE</scope>
    <source>
        <strain evidence="2">MCC335</strain>
    </source>
</reference>
<protein>
    <submittedName>
        <fullName evidence="2">M20/M25/M40 family metallo-hydrolase</fullName>
    </submittedName>
</protein>
<dbReference type="PANTHER" id="PTHR43808">
    <property type="entry name" value="ACETYLORNITHINE DEACETYLASE"/>
    <property type="match status" value="1"/>
</dbReference>
<dbReference type="InterPro" id="IPR002933">
    <property type="entry name" value="Peptidase_M20"/>
</dbReference>
<organism evidence="2 3">
    <name type="scientific">Enterocloster citroniae</name>
    <dbReference type="NCBI Taxonomy" id="358743"/>
    <lineage>
        <taxon>Bacteria</taxon>
        <taxon>Bacillati</taxon>
        <taxon>Bacillota</taxon>
        <taxon>Clostridia</taxon>
        <taxon>Lachnospirales</taxon>
        <taxon>Lachnospiraceae</taxon>
        <taxon>Enterocloster</taxon>
    </lineage>
</organism>
<dbReference type="Pfam" id="PF01546">
    <property type="entry name" value="Peptidase_M20"/>
    <property type="match status" value="1"/>
</dbReference>
<feature type="region of interest" description="Disordered" evidence="1">
    <location>
        <begin position="437"/>
        <end position="479"/>
    </location>
</feature>
<evidence type="ECO:0000313" key="2">
    <source>
        <dbReference type="EMBL" id="MBT9810700.1"/>
    </source>
</evidence>
<accession>A0AA41K6F7</accession>
<dbReference type="SUPFAM" id="SSF53187">
    <property type="entry name" value="Zn-dependent exopeptidases"/>
    <property type="match status" value="1"/>
</dbReference>
<feature type="compositionally biased region" description="Gly residues" evidence="1">
    <location>
        <begin position="447"/>
        <end position="479"/>
    </location>
</feature>
<dbReference type="AlphaFoldDB" id="A0AA41K6F7"/>
<dbReference type="InterPro" id="IPR050072">
    <property type="entry name" value="Peptidase_M20A"/>
</dbReference>
<dbReference type="InterPro" id="IPR012166">
    <property type="entry name" value="Uncharacterised_RocB"/>
</dbReference>
<dbReference type="GO" id="GO:0016787">
    <property type="term" value="F:hydrolase activity"/>
    <property type="evidence" value="ECO:0007669"/>
    <property type="project" value="InterPro"/>
</dbReference>
<proteinExistence type="predicted"/>
<dbReference type="PIRSF" id="PIRSF010386">
    <property type="entry name" value="RocB"/>
    <property type="match status" value="1"/>
</dbReference>
<comment type="caution">
    <text evidence="2">The sequence shown here is derived from an EMBL/GenBank/DDBJ whole genome shotgun (WGS) entry which is preliminary data.</text>
</comment>